<dbReference type="InterPro" id="IPR010281">
    <property type="entry name" value="DUF885"/>
</dbReference>
<evidence type="ECO:0000256" key="1">
    <source>
        <dbReference type="SAM" id="SignalP"/>
    </source>
</evidence>
<sequence length="631" mass="69872">MPKARCGYDGFIFPGDSALNRIRLHGVLAFALALVTAPALPALAADAAASTAASVPAADAAFRAIYEAEWAWREREFGIAGDEDDEGGADLPRLPDVGADAQRRRLAMWDRVLRRLDGIDPAALSSAERVNYAVYKPQVENLAASIRFRDYEMPFNADSSFWSNLAFMARKPMRDAQAYRNYIGRLSDVPRYFDQQVDNMRAGLARGFSVPKAVLAGRDVSIANVAQLADPEQSAFWKPFKKMPASIPEAEQAQLRGAAREAISRQLIPAYGKLLAFFRDEYMPNARTTLAAEAMPDGKAWYRQQIREYTTLNMTPEDIHQVGLREVARIQAEMDAIIAGLGFKGRHQDSTFADFLHFLRTDPQFYAKTPEELLRRAAWISKRVDGEIGKVIGTLPRGRFTIVPVPDDIAPFWTAGRGGADTYWVNTYDLPSRPLYNLPALTLHESAPGHSLQGSLAREQDALPAFRRENYISAYGEGWGLYSEDLGVEMGIYQTPYEDFGRLTYAMWRACRLVIDTGVHHKGWTRDQALAYLRDRTALSEHEVTTEVDRYISWPAQALSYKLGELAITGLREEAEQALGPRFDVRKFHDVVLAQGSVPLPVLETQVRAYIAEAGAAAPDTAADGGAGAGG</sequence>
<accession>A0ABV7UVX8</accession>
<proteinExistence type="predicted"/>
<evidence type="ECO:0000313" key="3">
    <source>
        <dbReference type="Proteomes" id="UP001595724"/>
    </source>
</evidence>
<keyword evidence="1" id="KW-0732">Signal</keyword>
<comment type="caution">
    <text evidence="2">The sequence shown here is derived from an EMBL/GenBank/DDBJ whole genome shotgun (WGS) entry which is preliminary data.</text>
</comment>
<keyword evidence="3" id="KW-1185">Reference proteome</keyword>
<dbReference type="PANTHER" id="PTHR33361">
    <property type="entry name" value="GLR0591 PROTEIN"/>
    <property type="match status" value="1"/>
</dbReference>
<feature type="chain" id="PRO_5045966425" evidence="1">
    <location>
        <begin position="45"/>
        <end position="631"/>
    </location>
</feature>
<organism evidence="2 3">
    <name type="scientific">Luteimonas notoginsengisoli</name>
    <dbReference type="NCBI Taxonomy" id="1578200"/>
    <lineage>
        <taxon>Bacteria</taxon>
        <taxon>Pseudomonadati</taxon>
        <taxon>Pseudomonadota</taxon>
        <taxon>Gammaproteobacteria</taxon>
        <taxon>Lysobacterales</taxon>
        <taxon>Lysobacteraceae</taxon>
        <taxon>Luteimonas</taxon>
    </lineage>
</organism>
<protein>
    <submittedName>
        <fullName evidence="2">DUF885 domain-containing protein</fullName>
    </submittedName>
</protein>
<gene>
    <name evidence="2" type="ORF">ACFOM9_11550</name>
</gene>
<dbReference type="PANTHER" id="PTHR33361:SF2">
    <property type="entry name" value="DUF885 DOMAIN-CONTAINING PROTEIN"/>
    <property type="match status" value="1"/>
</dbReference>
<dbReference type="Proteomes" id="UP001595724">
    <property type="component" value="Unassembled WGS sequence"/>
</dbReference>
<evidence type="ECO:0000313" key="2">
    <source>
        <dbReference type="EMBL" id="MFC3660703.1"/>
    </source>
</evidence>
<feature type="signal peptide" evidence="1">
    <location>
        <begin position="1"/>
        <end position="44"/>
    </location>
</feature>
<name>A0ABV7UVX8_9GAMM</name>
<dbReference type="EMBL" id="JBHRYF010000008">
    <property type="protein sequence ID" value="MFC3660703.1"/>
    <property type="molecule type" value="Genomic_DNA"/>
</dbReference>
<reference evidence="3" key="1">
    <citation type="journal article" date="2019" name="Int. J. Syst. Evol. Microbiol.">
        <title>The Global Catalogue of Microorganisms (GCM) 10K type strain sequencing project: providing services to taxonomists for standard genome sequencing and annotation.</title>
        <authorList>
            <consortium name="The Broad Institute Genomics Platform"/>
            <consortium name="The Broad Institute Genome Sequencing Center for Infectious Disease"/>
            <person name="Wu L."/>
            <person name="Ma J."/>
        </authorList>
    </citation>
    <scope>NUCLEOTIDE SEQUENCE [LARGE SCALE GENOMIC DNA]</scope>
    <source>
        <strain evidence="3">KCTC 42211</strain>
    </source>
</reference>
<dbReference type="RefSeq" id="WP_386710608.1">
    <property type="nucleotide sequence ID" value="NZ_JBHRYF010000008.1"/>
</dbReference>
<dbReference type="Pfam" id="PF05960">
    <property type="entry name" value="DUF885"/>
    <property type="match status" value="1"/>
</dbReference>